<dbReference type="Gene3D" id="3.40.140.10">
    <property type="entry name" value="Cytidine Deaminase, domain 2"/>
    <property type="match status" value="1"/>
</dbReference>
<comment type="pathway">
    <text evidence="1">Cofactor biosynthesis; riboflavin biosynthesis.</text>
</comment>
<dbReference type="InterPro" id="IPR004794">
    <property type="entry name" value="Eubact_RibD"/>
</dbReference>
<keyword evidence="3" id="KW-0732">Signal</keyword>
<comment type="caution">
    <text evidence="5">The sequence shown here is derived from an EMBL/GenBank/DDBJ whole genome shotgun (WGS) entry which is preliminary data.</text>
</comment>
<feature type="signal peptide" evidence="3">
    <location>
        <begin position="1"/>
        <end position="30"/>
    </location>
</feature>
<evidence type="ECO:0000259" key="4">
    <source>
        <dbReference type="PROSITE" id="PS51747"/>
    </source>
</evidence>
<dbReference type="CDD" id="cd01284">
    <property type="entry name" value="Riboflavin_deaminase-reductase"/>
    <property type="match status" value="1"/>
</dbReference>
<dbReference type="Pfam" id="PF00383">
    <property type="entry name" value="dCMP_cyt_deam_1"/>
    <property type="match status" value="1"/>
</dbReference>
<dbReference type="InterPro" id="IPR002125">
    <property type="entry name" value="CMP_dCMP_dom"/>
</dbReference>
<feature type="region of interest" description="Disordered" evidence="2">
    <location>
        <begin position="224"/>
        <end position="244"/>
    </location>
</feature>
<gene>
    <name evidence="5" type="ORF">SO694_00018026</name>
</gene>
<dbReference type="InterPro" id="IPR016193">
    <property type="entry name" value="Cytidine_deaminase-like"/>
</dbReference>
<dbReference type="NCBIfam" id="TIGR00326">
    <property type="entry name" value="eubact_ribD"/>
    <property type="match status" value="1"/>
</dbReference>
<feature type="chain" id="PRO_5046616470" evidence="3">
    <location>
        <begin position="31"/>
        <end position="244"/>
    </location>
</feature>
<evidence type="ECO:0000256" key="3">
    <source>
        <dbReference type="SAM" id="SignalP"/>
    </source>
</evidence>
<evidence type="ECO:0000313" key="6">
    <source>
        <dbReference type="Proteomes" id="UP001363151"/>
    </source>
</evidence>
<sequence>MVASRSRRRPRASHAAALFVVAALASRARALRPPARIARRTARRAAPSSAADDAKWMREALALAALGGDACHPNPQVGCVIVGADGAKLGAGFHPKAGAPHAEIFALRDAGVSVERDARGGDHWLVDAGTARVAGATAYVTLEPCSHVGRTPPCCDALVAAGLGRVVVGILDPAPWVAGNGIERIRAAGLAVDVGVEAAACAAINADWIAGVVGLPDDVVDDPTAGGAADDATAGGAFDDATAS</sequence>
<dbReference type="SUPFAM" id="SSF53927">
    <property type="entry name" value="Cytidine deaminase-like"/>
    <property type="match status" value="1"/>
</dbReference>
<feature type="domain" description="CMP/dCMP-type deaminase" evidence="4">
    <location>
        <begin position="51"/>
        <end position="193"/>
    </location>
</feature>
<evidence type="ECO:0000313" key="5">
    <source>
        <dbReference type="EMBL" id="KAK7241934.1"/>
    </source>
</evidence>
<proteinExistence type="predicted"/>
<organism evidence="5 6">
    <name type="scientific">Aureococcus anophagefferens</name>
    <name type="common">Harmful bloom alga</name>
    <dbReference type="NCBI Taxonomy" id="44056"/>
    <lineage>
        <taxon>Eukaryota</taxon>
        <taxon>Sar</taxon>
        <taxon>Stramenopiles</taxon>
        <taxon>Ochrophyta</taxon>
        <taxon>Pelagophyceae</taxon>
        <taxon>Pelagomonadales</taxon>
        <taxon>Pelagomonadaceae</taxon>
        <taxon>Aureococcus</taxon>
    </lineage>
</organism>
<evidence type="ECO:0000256" key="2">
    <source>
        <dbReference type="SAM" id="MobiDB-lite"/>
    </source>
</evidence>
<dbReference type="EMBL" id="JBBJCI010000151">
    <property type="protein sequence ID" value="KAK7241934.1"/>
    <property type="molecule type" value="Genomic_DNA"/>
</dbReference>
<protein>
    <submittedName>
        <fullName evidence="5">Riboflavin biosynthesis protein</fullName>
    </submittedName>
</protein>
<accession>A0ABR1G0A4</accession>
<reference evidence="5 6" key="1">
    <citation type="submission" date="2024-03" db="EMBL/GenBank/DDBJ databases">
        <title>Aureococcus anophagefferens CCMP1851 and Kratosvirus quantuckense: Draft genome of a second virus-susceptible host strain in the model system.</title>
        <authorList>
            <person name="Chase E."/>
            <person name="Truchon A.R."/>
            <person name="Schepens W."/>
            <person name="Wilhelm S.W."/>
        </authorList>
    </citation>
    <scope>NUCLEOTIDE SEQUENCE [LARGE SCALE GENOMIC DNA]</scope>
    <source>
        <strain evidence="5 6">CCMP1851</strain>
    </source>
</reference>
<evidence type="ECO:0000256" key="1">
    <source>
        <dbReference type="ARBA" id="ARBA00005104"/>
    </source>
</evidence>
<dbReference type="PANTHER" id="PTHR11079:SF162">
    <property type="entry name" value="RIBOFLAVIN BIOSYNTHESIS PROTEIN PYRD, CHLOROPLASTIC"/>
    <property type="match status" value="1"/>
</dbReference>
<dbReference type="PROSITE" id="PS51747">
    <property type="entry name" value="CYT_DCMP_DEAMINASES_2"/>
    <property type="match status" value="1"/>
</dbReference>
<name>A0ABR1G0A4_AURAN</name>
<keyword evidence="6" id="KW-1185">Reference proteome</keyword>
<dbReference type="Proteomes" id="UP001363151">
    <property type="component" value="Unassembled WGS sequence"/>
</dbReference>
<dbReference type="PANTHER" id="PTHR11079">
    <property type="entry name" value="CYTOSINE DEAMINASE FAMILY MEMBER"/>
    <property type="match status" value="1"/>
</dbReference>